<feature type="compositionally biased region" description="Basic and acidic residues" evidence="1">
    <location>
        <begin position="54"/>
        <end position="77"/>
    </location>
</feature>
<keyword evidence="3" id="KW-1185">Reference proteome</keyword>
<dbReference type="OMA" id="HIWIVMA"/>
<gene>
    <name evidence="2" type="ORF">KI387_021981</name>
</gene>
<feature type="compositionally biased region" description="Basic and acidic residues" evidence="1">
    <location>
        <begin position="105"/>
        <end position="149"/>
    </location>
</feature>
<evidence type="ECO:0000256" key="1">
    <source>
        <dbReference type="SAM" id="MobiDB-lite"/>
    </source>
</evidence>
<evidence type="ECO:0008006" key="4">
    <source>
        <dbReference type="Google" id="ProtNLM"/>
    </source>
</evidence>
<feature type="compositionally biased region" description="Basic and acidic residues" evidence="1">
    <location>
        <begin position="25"/>
        <end position="38"/>
    </location>
</feature>
<name>A0AA38LGX7_TAXCH</name>
<dbReference type="EMBL" id="JAHRHJ020000004">
    <property type="protein sequence ID" value="KAH9320212.1"/>
    <property type="molecule type" value="Genomic_DNA"/>
</dbReference>
<proteinExistence type="predicted"/>
<reference evidence="2 3" key="1">
    <citation type="journal article" date="2021" name="Nat. Plants">
        <title>The Taxus genome provides insights into paclitaxel biosynthesis.</title>
        <authorList>
            <person name="Xiong X."/>
            <person name="Gou J."/>
            <person name="Liao Q."/>
            <person name="Li Y."/>
            <person name="Zhou Q."/>
            <person name="Bi G."/>
            <person name="Li C."/>
            <person name="Du R."/>
            <person name="Wang X."/>
            <person name="Sun T."/>
            <person name="Guo L."/>
            <person name="Liang H."/>
            <person name="Lu P."/>
            <person name="Wu Y."/>
            <person name="Zhang Z."/>
            <person name="Ro D.K."/>
            <person name="Shang Y."/>
            <person name="Huang S."/>
            <person name="Yan J."/>
        </authorList>
    </citation>
    <scope>NUCLEOTIDE SEQUENCE [LARGE SCALE GENOMIC DNA]</scope>
    <source>
        <strain evidence="2">Ta-2019</strain>
    </source>
</reference>
<feature type="non-terminal residue" evidence="2">
    <location>
        <position position="149"/>
    </location>
</feature>
<evidence type="ECO:0000313" key="2">
    <source>
        <dbReference type="EMBL" id="KAH9320212.1"/>
    </source>
</evidence>
<dbReference type="PROSITE" id="PS00315">
    <property type="entry name" value="DEHYDRIN_1"/>
    <property type="match status" value="1"/>
</dbReference>
<sequence>LHIWIVMADSNAPEHQDRGLFGFGKKKEEETHEQHPTPEEVPEYGPPPPECQGEGEKKAHESVMEEIKEGNLIEKLHHPTNNSSSSSSSDEEGGEKGEKKKKKGGLKEKLGGGHKKEGEEHAQGEKKEGLLDKIKDKLPGHDKEEQKGH</sequence>
<dbReference type="Proteomes" id="UP000824469">
    <property type="component" value="Unassembled WGS sequence"/>
</dbReference>
<protein>
    <recommendedName>
        <fullName evidence="4">Dehydrin</fullName>
    </recommendedName>
</protein>
<evidence type="ECO:0000313" key="3">
    <source>
        <dbReference type="Proteomes" id="UP000824469"/>
    </source>
</evidence>
<dbReference type="PROSITE" id="PS00823">
    <property type="entry name" value="DEHYDRIN_2"/>
    <property type="match status" value="1"/>
</dbReference>
<dbReference type="InterPro" id="IPR030513">
    <property type="entry name" value="Dehydrin_CS"/>
</dbReference>
<comment type="caution">
    <text evidence="2">The sequence shown here is derived from an EMBL/GenBank/DDBJ whole genome shotgun (WGS) entry which is preliminary data.</text>
</comment>
<feature type="region of interest" description="Disordered" evidence="1">
    <location>
        <begin position="8"/>
        <end position="149"/>
    </location>
</feature>
<dbReference type="AlphaFoldDB" id="A0AA38LGX7"/>
<organism evidence="2 3">
    <name type="scientific">Taxus chinensis</name>
    <name type="common">Chinese yew</name>
    <name type="synonym">Taxus wallichiana var. chinensis</name>
    <dbReference type="NCBI Taxonomy" id="29808"/>
    <lineage>
        <taxon>Eukaryota</taxon>
        <taxon>Viridiplantae</taxon>
        <taxon>Streptophyta</taxon>
        <taxon>Embryophyta</taxon>
        <taxon>Tracheophyta</taxon>
        <taxon>Spermatophyta</taxon>
        <taxon>Pinopsida</taxon>
        <taxon>Pinidae</taxon>
        <taxon>Conifers II</taxon>
        <taxon>Cupressales</taxon>
        <taxon>Taxaceae</taxon>
        <taxon>Taxus</taxon>
    </lineage>
</organism>
<accession>A0AA38LGX7</accession>